<comment type="caution">
    <text evidence="1">The sequence shown here is derived from an EMBL/GenBank/DDBJ whole genome shotgun (WGS) entry which is preliminary data.</text>
</comment>
<dbReference type="Proteomes" id="UP000805193">
    <property type="component" value="Unassembled WGS sequence"/>
</dbReference>
<sequence>MVDYRGLRRVRRRCGQEIHIGHACKTPRCGRCGVFGHPTAGLTAPCLSIGHAHATTDSTQPKTYSEATPLPHDPSRLPLEPSPERRAAMPEIVEMRSLRTTEA</sequence>
<protein>
    <submittedName>
        <fullName evidence="1">Uncharacterized protein</fullName>
    </submittedName>
</protein>
<organism evidence="1 2">
    <name type="scientific">Ixodes persulcatus</name>
    <name type="common">Taiga tick</name>
    <dbReference type="NCBI Taxonomy" id="34615"/>
    <lineage>
        <taxon>Eukaryota</taxon>
        <taxon>Metazoa</taxon>
        <taxon>Ecdysozoa</taxon>
        <taxon>Arthropoda</taxon>
        <taxon>Chelicerata</taxon>
        <taxon>Arachnida</taxon>
        <taxon>Acari</taxon>
        <taxon>Parasitiformes</taxon>
        <taxon>Ixodida</taxon>
        <taxon>Ixodoidea</taxon>
        <taxon>Ixodidae</taxon>
        <taxon>Ixodinae</taxon>
        <taxon>Ixodes</taxon>
    </lineage>
</organism>
<name>A0AC60R2X3_IXOPE</name>
<dbReference type="EMBL" id="JABSTQ010000785">
    <property type="protein sequence ID" value="KAG0445197.1"/>
    <property type="molecule type" value="Genomic_DNA"/>
</dbReference>
<evidence type="ECO:0000313" key="1">
    <source>
        <dbReference type="EMBL" id="KAG0445197.1"/>
    </source>
</evidence>
<accession>A0AC60R2X3</accession>
<evidence type="ECO:0000313" key="2">
    <source>
        <dbReference type="Proteomes" id="UP000805193"/>
    </source>
</evidence>
<proteinExistence type="predicted"/>
<gene>
    <name evidence="1" type="ORF">HPB47_018653</name>
</gene>
<keyword evidence="2" id="KW-1185">Reference proteome</keyword>
<reference evidence="1 2" key="1">
    <citation type="journal article" date="2020" name="Cell">
        <title>Large-Scale Comparative Analyses of Tick Genomes Elucidate Their Genetic Diversity and Vector Capacities.</title>
        <authorList>
            <consortium name="Tick Genome and Microbiome Consortium (TIGMIC)"/>
            <person name="Jia N."/>
            <person name="Wang J."/>
            <person name="Shi W."/>
            <person name="Du L."/>
            <person name="Sun Y."/>
            <person name="Zhan W."/>
            <person name="Jiang J.F."/>
            <person name="Wang Q."/>
            <person name="Zhang B."/>
            <person name="Ji P."/>
            <person name="Bell-Sakyi L."/>
            <person name="Cui X.M."/>
            <person name="Yuan T.T."/>
            <person name="Jiang B.G."/>
            <person name="Yang W.F."/>
            <person name="Lam T.T."/>
            <person name="Chang Q.C."/>
            <person name="Ding S.J."/>
            <person name="Wang X.J."/>
            <person name="Zhu J.G."/>
            <person name="Ruan X.D."/>
            <person name="Zhao L."/>
            <person name="Wei J.T."/>
            <person name="Ye R.Z."/>
            <person name="Que T.C."/>
            <person name="Du C.H."/>
            <person name="Zhou Y.H."/>
            <person name="Cheng J.X."/>
            <person name="Dai P.F."/>
            <person name="Guo W.B."/>
            <person name="Han X.H."/>
            <person name="Huang E.J."/>
            <person name="Li L.F."/>
            <person name="Wei W."/>
            <person name="Gao Y.C."/>
            <person name="Liu J.Z."/>
            <person name="Shao H.Z."/>
            <person name="Wang X."/>
            <person name="Wang C.C."/>
            <person name="Yang T.C."/>
            <person name="Huo Q.B."/>
            <person name="Li W."/>
            <person name="Chen H.Y."/>
            <person name="Chen S.E."/>
            <person name="Zhou L.G."/>
            <person name="Ni X.B."/>
            <person name="Tian J.H."/>
            <person name="Sheng Y."/>
            <person name="Liu T."/>
            <person name="Pan Y.S."/>
            <person name="Xia L.Y."/>
            <person name="Li J."/>
            <person name="Zhao F."/>
            <person name="Cao W.C."/>
        </authorList>
    </citation>
    <scope>NUCLEOTIDE SEQUENCE [LARGE SCALE GENOMIC DNA]</scope>
    <source>
        <strain evidence="1">Iper-2018</strain>
    </source>
</reference>